<dbReference type="AlphaFoldDB" id="A0A1Z1M4E9"/>
<protein>
    <submittedName>
        <fullName evidence="2">Uncharacterized protein</fullName>
    </submittedName>
</protein>
<proteinExistence type="predicted"/>
<keyword evidence="1" id="KW-1133">Transmembrane helix</keyword>
<keyword evidence="1" id="KW-0812">Transmembrane</keyword>
<evidence type="ECO:0000313" key="2">
    <source>
        <dbReference type="EMBL" id="ARW60711.1"/>
    </source>
</evidence>
<feature type="transmembrane region" description="Helical" evidence="1">
    <location>
        <begin position="46"/>
        <end position="64"/>
    </location>
</feature>
<geneLocation type="chloroplast" evidence="2"/>
<sequence length="99" mass="11656">MLSIFLFDRDTGCISSALTSFTGRLIFFSKFCLLLFTYIKKAFHHLLLLYSLLVCLVLSIIKVFDLESLYQVCFYHRQDIARLGSINLEQQTKYIFFHN</sequence>
<gene>
    <name evidence="2" type="primary">orf99</name>
</gene>
<dbReference type="EMBL" id="MF101414">
    <property type="protein sequence ID" value="ARW60711.1"/>
    <property type="molecule type" value="Genomic_DNA"/>
</dbReference>
<name>A0A1Z1M4E9_9FLOR</name>
<reference evidence="2" key="1">
    <citation type="journal article" date="2017" name="J. Phycol.">
        <title>Analysis of chloroplast genomes and a supermatrix inform reclassification of the Rhodomelaceae (Rhodophyta).</title>
        <authorList>
            <person name="Diaz-Tapia P."/>
            <person name="Maggs C.A."/>
            <person name="West J.A."/>
            <person name="Verbruggen H."/>
        </authorList>
    </citation>
    <scope>NUCLEOTIDE SEQUENCE</scope>
    <source>
        <strain evidence="2">JH1432</strain>
    </source>
</reference>
<organism evidence="2">
    <name type="scientific">Polysiphonia sp</name>
    <dbReference type="NCBI Taxonomy" id="1967842"/>
    <lineage>
        <taxon>Eukaryota</taxon>
        <taxon>Rhodophyta</taxon>
        <taxon>Florideophyceae</taxon>
        <taxon>Rhodymeniophycidae</taxon>
        <taxon>Ceramiales</taxon>
        <taxon>Rhodomelaceae</taxon>
        <taxon>Polysiphonioideae</taxon>
        <taxon>Polysiphonia</taxon>
    </lineage>
</organism>
<keyword evidence="2" id="KW-0934">Plastid</keyword>
<keyword evidence="1" id="KW-0472">Membrane</keyword>
<feature type="transmembrane region" description="Helical" evidence="1">
    <location>
        <begin position="20"/>
        <end position="39"/>
    </location>
</feature>
<keyword evidence="2" id="KW-0150">Chloroplast</keyword>
<accession>A0A1Z1M4E9</accession>
<evidence type="ECO:0000256" key="1">
    <source>
        <dbReference type="SAM" id="Phobius"/>
    </source>
</evidence>